<organism evidence="2 3">
    <name type="scientific">Craurococcus roseus</name>
    <dbReference type="NCBI Taxonomy" id="77585"/>
    <lineage>
        <taxon>Bacteria</taxon>
        <taxon>Pseudomonadati</taxon>
        <taxon>Pseudomonadota</taxon>
        <taxon>Alphaproteobacteria</taxon>
        <taxon>Acetobacterales</taxon>
        <taxon>Acetobacteraceae</taxon>
        <taxon>Craurococcus</taxon>
    </lineage>
</organism>
<protein>
    <submittedName>
        <fullName evidence="2">Uncharacterized protein</fullName>
    </submittedName>
</protein>
<dbReference type="EMBL" id="BAAAFZ010000014">
    <property type="protein sequence ID" value="GAA0577105.1"/>
    <property type="molecule type" value="Genomic_DNA"/>
</dbReference>
<evidence type="ECO:0000313" key="3">
    <source>
        <dbReference type="Proteomes" id="UP001501588"/>
    </source>
</evidence>
<feature type="region of interest" description="Disordered" evidence="1">
    <location>
        <begin position="67"/>
        <end position="90"/>
    </location>
</feature>
<keyword evidence="3" id="KW-1185">Reference proteome</keyword>
<name>A0ABN1EXM0_9PROT</name>
<evidence type="ECO:0000313" key="2">
    <source>
        <dbReference type="EMBL" id="GAA0577105.1"/>
    </source>
</evidence>
<accession>A0ABN1EXM0</accession>
<gene>
    <name evidence="2" type="ORF">GCM10009416_14640</name>
</gene>
<evidence type="ECO:0000256" key="1">
    <source>
        <dbReference type="SAM" id="MobiDB-lite"/>
    </source>
</evidence>
<proteinExistence type="predicted"/>
<feature type="region of interest" description="Disordered" evidence="1">
    <location>
        <begin position="1"/>
        <end position="28"/>
    </location>
</feature>
<reference evidence="2 3" key="1">
    <citation type="journal article" date="2019" name="Int. J. Syst. Evol. Microbiol.">
        <title>The Global Catalogue of Microorganisms (GCM) 10K type strain sequencing project: providing services to taxonomists for standard genome sequencing and annotation.</title>
        <authorList>
            <consortium name="The Broad Institute Genomics Platform"/>
            <consortium name="The Broad Institute Genome Sequencing Center for Infectious Disease"/>
            <person name="Wu L."/>
            <person name="Ma J."/>
        </authorList>
    </citation>
    <scope>NUCLEOTIDE SEQUENCE [LARGE SCALE GENOMIC DNA]</scope>
    <source>
        <strain evidence="2 3">JCM 9933</strain>
    </source>
</reference>
<dbReference type="Proteomes" id="UP001501588">
    <property type="component" value="Unassembled WGS sequence"/>
</dbReference>
<feature type="compositionally biased region" description="Low complexity" evidence="1">
    <location>
        <begin position="13"/>
        <end position="22"/>
    </location>
</feature>
<sequence>MLGAMQNDSDGRTAGAGTTGHAAAKRAEAGRARFHVAAQKDAALAAGGKPDEADAARMVAEFHARGGRVTVCPPADEPPPGGEGDRGETS</sequence>
<comment type="caution">
    <text evidence="2">The sequence shown here is derived from an EMBL/GenBank/DDBJ whole genome shotgun (WGS) entry which is preliminary data.</text>
</comment>